<dbReference type="InterPro" id="IPR023772">
    <property type="entry name" value="DNA-bd_HTH_TetR-type_CS"/>
</dbReference>
<evidence type="ECO:0000313" key="5">
    <source>
        <dbReference type="Proteomes" id="UP000251213"/>
    </source>
</evidence>
<evidence type="ECO:0000256" key="2">
    <source>
        <dbReference type="PROSITE-ProRule" id="PRU00335"/>
    </source>
</evidence>
<dbReference type="InterPro" id="IPR001647">
    <property type="entry name" value="HTH_TetR"/>
</dbReference>
<dbReference type="InterPro" id="IPR050624">
    <property type="entry name" value="HTH-type_Tx_Regulator"/>
</dbReference>
<dbReference type="InterPro" id="IPR036271">
    <property type="entry name" value="Tet_transcr_reg_TetR-rel_C_sf"/>
</dbReference>
<dbReference type="Pfam" id="PF00440">
    <property type="entry name" value="TetR_N"/>
    <property type="match status" value="1"/>
</dbReference>
<dbReference type="GO" id="GO:0003677">
    <property type="term" value="F:DNA binding"/>
    <property type="evidence" value="ECO:0007669"/>
    <property type="project" value="UniProtKB-UniRule"/>
</dbReference>
<dbReference type="InterPro" id="IPR009057">
    <property type="entry name" value="Homeodomain-like_sf"/>
</dbReference>
<proteinExistence type="predicted"/>
<organism evidence="4 5">
    <name type="scientific">Thermoflavimicrobium daqui</name>
    <dbReference type="NCBI Taxonomy" id="2137476"/>
    <lineage>
        <taxon>Bacteria</taxon>
        <taxon>Bacillati</taxon>
        <taxon>Bacillota</taxon>
        <taxon>Bacilli</taxon>
        <taxon>Bacillales</taxon>
        <taxon>Thermoactinomycetaceae</taxon>
        <taxon>Thermoflavimicrobium</taxon>
    </lineage>
</organism>
<evidence type="ECO:0000313" key="4">
    <source>
        <dbReference type="EMBL" id="RAL22598.1"/>
    </source>
</evidence>
<dbReference type="PRINTS" id="PR00455">
    <property type="entry name" value="HTHTETR"/>
</dbReference>
<dbReference type="Gene3D" id="1.10.357.10">
    <property type="entry name" value="Tetracycline Repressor, domain 2"/>
    <property type="match status" value="1"/>
</dbReference>
<gene>
    <name evidence="4" type="ORF">DL897_14410</name>
</gene>
<reference evidence="4 5" key="2">
    <citation type="submission" date="2018-06" db="EMBL/GenBank/DDBJ databases">
        <authorList>
            <person name="Zhirakovskaya E."/>
        </authorList>
    </citation>
    <scope>NUCLEOTIDE SEQUENCE [LARGE SCALE GENOMIC DNA]</scope>
    <source>
        <strain evidence="4 5">FBKL4.011</strain>
    </source>
</reference>
<sequence length="203" mass="24154">MGKKFSERERDYIRQKLIQEGKKLFEAFGLRKTSIEDLTKAAGIAQGTFYSFFNSKEELYFEIVEVEEENIRQTLFNESFLQGPVTKESLKQFLGHSITMIEQHPIFRQMYEQELLEQLIRKLPPEKLEKHANQDTEWALPLIQHWQNSDWIIDLDPKIIISMIRALIILTLQKQMIGEELYKPTIEFYIDMLAERLIRKEAK</sequence>
<keyword evidence="5" id="KW-1185">Reference proteome</keyword>
<name>A0A364K2E4_9BACL</name>
<dbReference type="SUPFAM" id="SSF48498">
    <property type="entry name" value="Tetracyclin repressor-like, C-terminal domain"/>
    <property type="match status" value="1"/>
</dbReference>
<comment type="caution">
    <text evidence="4">The sequence shown here is derived from an EMBL/GenBank/DDBJ whole genome shotgun (WGS) entry which is preliminary data.</text>
</comment>
<dbReference type="AlphaFoldDB" id="A0A364K2E4"/>
<accession>A0A364K2E4</accession>
<dbReference type="PANTHER" id="PTHR43479">
    <property type="entry name" value="ACREF/ENVCD OPERON REPRESSOR-RELATED"/>
    <property type="match status" value="1"/>
</dbReference>
<dbReference type="RefSeq" id="WP_113659841.1">
    <property type="nucleotide sequence ID" value="NZ_KZ845671.1"/>
</dbReference>
<feature type="domain" description="HTH tetR-type" evidence="3">
    <location>
        <begin position="11"/>
        <end position="71"/>
    </location>
</feature>
<dbReference type="PROSITE" id="PS01081">
    <property type="entry name" value="HTH_TETR_1"/>
    <property type="match status" value="1"/>
</dbReference>
<dbReference type="OrthoDB" id="9812993at2"/>
<dbReference type="Proteomes" id="UP000251213">
    <property type="component" value="Unassembled WGS sequence"/>
</dbReference>
<dbReference type="SUPFAM" id="SSF46689">
    <property type="entry name" value="Homeodomain-like"/>
    <property type="match status" value="1"/>
</dbReference>
<dbReference type="PANTHER" id="PTHR43479:SF11">
    <property type="entry name" value="ACREF_ENVCD OPERON REPRESSOR-RELATED"/>
    <property type="match status" value="1"/>
</dbReference>
<keyword evidence="1 2" id="KW-0238">DNA-binding</keyword>
<evidence type="ECO:0000259" key="3">
    <source>
        <dbReference type="PROSITE" id="PS50977"/>
    </source>
</evidence>
<reference evidence="4 5" key="1">
    <citation type="submission" date="2018-06" db="EMBL/GenBank/DDBJ databases">
        <title>Thermoflavimicrobium daqus sp. nov., a thermophilic microbe isolated from Moutai-flavour Daqu.</title>
        <authorList>
            <person name="Wang X."/>
            <person name="Zhou H."/>
        </authorList>
    </citation>
    <scope>NUCLEOTIDE SEQUENCE [LARGE SCALE GENOMIC DNA]</scope>
    <source>
        <strain evidence="4 5">FBKL4.011</strain>
    </source>
</reference>
<dbReference type="EMBL" id="QJKK01000009">
    <property type="protein sequence ID" value="RAL22598.1"/>
    <property type="molecule type" value="Genomic_DNA"/>
</dbReference>
<feature type="DNA-binding region" description="H-T-H motif" evidence="2">
    <location>
        <begin position="34"/>
        <end position="53"/>
    </location>
</feature>
<protein>
    <submittedName>
        <fullName evidence="4">TetR/AcrR family transcriptional regulator</fullName>
    </submittedName>
</protein>
<dbReference type="PROSITE" id="PS50977">
    <property type="entry name" value="HTH_TETR_2"/>
    <property type="match status" value="1"/>
</dbReference>
<evidence type="ECO:0000256" key="1">
    <source>
        <dbReference type="ARBA" id="ARBA00023125"/>
    </source>
</evidence>